<dbReference type="SUPFAM" id="SSF57625">
    <property type="entry name" value="Invertebrate chitin-binding proteins"/>
    <property type="match status" value="2"/>
</dbReference>
<keyword evidence="4" id="KW-1185">Reference proteome</keyword>
<reference evidence="3" key="2">
    <citation type="submission" date="2025-05" db="UniProtKB">
        <authorList>
            <consortium name="EnsemblMetazoa"/>
        </authorList>
    </citation>
    <scope>IDENTIFICATION</scope>
    <source>
        <strain evidence="3">Foshan</strain>
    </source>
</reference>
<feature type="domain" description="Chitin-binding type-2" evidence="2">
    <location>
        <begin position="142"/>
        <end position="199"/>
    </location>
</feature>
<dbReference type="EnsemblMetazoa" id="AALFPA23_022702.R33692">
    <property type="protein sequence ID" value="AALFPA23_022702.P33692"/>
    <property type="gene ID" value="AALFPA23_022702"/>
</dbReference>
<dbReference type="InterPro" id="IPR002557">
    <property type="entry name" value="Chitin-bd_dom"/>
</dbReference>
<evidence type="ECO:0000313" key="3">
    <source>
        <dbReference type="EnsemblMetazoa" id="AALFPA23_022702.P33692"/>
    </source>
</evidence>
<dbReference type="GeneID" id="109415394"/>
<feature type="region of interest" description="Disordered" evidence="1">
    <location>
        <begin position="105"/>
        <end position="143"/>
    </location>
</feature>
<dbReference type="Pfam" id="PF01607">
    <property type="entry name" value="CBM_14"/>
    <property type="match status" value="1"/>
</dbReference>
<evidence type="ECO:0000313" key="4">
    <source>
        <dbReference type="Proteomes" id="UP000069940"/>
    </source>
</evidence>
<dbReference type="Proteomes" id="UP000069940">
    <property type="component" value="Unassembled WGS sequence"/>
</dbReference>
<sequence>MAQPQFIVTCSSSNYIIPEIPNNMIVSTNPFMGVFILAILALSGIQAQQAGTDCNGNSYYCLDPENYQLCADLPDGGSETTDTTVYPCAPDSFCDNSGRAECDSSARPEEAASSDESPSDESSTAASSSTNPDSTVDSESSTFSCSTAGRFPDSGDCRSYYTCLQLPLGLSQLHSSCLFGMAFDPITQRCSSNQSPCQTDFSCSTVGVFPDPQDRTSYYRCQRNGSGYESFHMKCGIGQRFNVRQGRCSLLGLREGGMEDEVQSPMKDLMRVPGRGGYN</sequence>
<dbReference type="InterPro" id="IPR036508">
    <property type="entry name" value="Chitin-bd_dom_sf"/>
</dbReference>
<proteinExistence type="predicted"/>
<dbReference type="SMART" id="SM00494">
    <property type="entry name" value="ChtBD2"/>
    <property type="match status" value="2"/>
</dbReference>
<dbReference type="Gene3D" id="2.170.140.10">
    <property type="entry name" value="Chitin binding domain"/>
    <property type="match status" value="2"/>
</dbReference>
<dbReference type="PROSITE" id="PS50940">
    <property type="entry name" value="CHIT_BIND_II"/>
    <property type="match status" value="1"/>
</dbReference>
<name>A0ABM1ZY24_AEDAL</name>
<accession>A0ABM1ZY24</accession>
<dbReference type="RefSeq" id="XP_019544806.3">
    <property type="nucleotide sequence ID" value="XM_019689261.3"/>
</dbReference>
<evidence type="ECO:0000256" key="1">
    <source>
        <dbReference type="SAM" id="MobiDB-lite"/>
    </source>
</evidence>
<reference evidence="4" key="1">
    <citation type="journal article" date="2015" name="Proc. Natl. Acad. Sci. U.S.A.">
        <title>Genome sequence of the Asian Tiger mosquito, Aedes albopictus, reveals insights into its biology, genetics, and evolution.</title>
        <authorList>
            <person name="Chen X.G."/>
            <person name="Jiang X."/>
            <person name="Gu J."/>
            <person name="Xu M."/>
            <person name="Wu Y."/>
            <person name="Deng Y."/>
            <person name="Zhang C."/>
            <person name="Bonizzoni M."/>
            <person name="Dermauw W."/>
            <person name="Vontas J."/>
            <person name="Armbruster P."/>
            <person name="Huang X."/>
            <person name="Yang Y."/>
            <person name="Zhang H."/>
            <person name="He W."/>
            <person name="Peng H."/>
            <person name="Liu Y."/>
            <person name="Wu K."/>
            <person name="Chen J."/>
            <person name="Lirakis M."/>
            <person name="Topalis P."/>
            <person name="Van Leeuwen T."/>
            <person name="Hall A.B."/>
            <person name="Jiang X."/>
            <person name="Thorpe C."/>
            <person name="Mueller R.L."/>
            <person name="Sun C."/>
            <person name="Waterhouse R.M."/>
            <person name="Yan G."/>
            <person name="Tu Z.J."/>
            <person name="Fang X."/>
            <person name="James A.A."/>
        </authorList>
    </citation>
    <scope>NUCLEOTIDE SEQUENCE [LARGE SCALE GENOMIC DNA]</scope>
    <source>
        <strain evidence="4">Foshan</strain>
    </source>
</reference>
<feature type="compositionally biased region" description="Low complexity" evidence="1">
    <location>
        <begin position="114"/>
        <end position="135"/>
    </location>
</feature>
<protein>
    <recommendedName>
        <fullName evidence="2">Chitin-binding type-2 domain-containing protein</fullName>
    </recommendedName>
</protein>
<organism evidence="3 4">
    <name type="scientific">Aedes albopictus</name>
    <name type="common">Asian tiger mosquito</name>
    <name type="synonym">Stegomyia albopicta</name>
    <dbReference type="NCBI Taxonomy" id="7160"/>
    <lineage>
        <taxon>Eukaryota</taxon>
        <taxon>Metazoa</taxon>
        <taxon>Ecdysozoa</taxon>
        <taxon>Arthropoda</taxon>
        <taxon>Hexapoda</taxon>
        <taxon>Insecta</taxon>
        <taxon>Pterygota</taxon>
        <taxon>Neoptera</taxon>
        <taxon>Endopterygota</taxon>
        <taxon>Diptera</taxon>
        <taxon>Nematocera</taxon>
        <taxon>Culicoidea</taxon>
        <taxon>Culicidae</taxon>
        <taxon>Culicinae</taxon>
        <taxon>Aedini</taxon>
        <taxon>Aedes</taxon>
        <taxon>Stegomyia</taxon>
    </lineage>
</organism>
<evidence type="ECO:0000259" key="2">
    <source>
        <dbReference type="PROSITE" id="PS50940"/>
    </source>
</evidence>